<proteinExistence type="predicted"/>
<keyword evidence="1 2" id="KW-0500">Molybdenum</keyword>
<evidence type="ECO:0000313" key="4">
    <source>
        <dbReference type="EMBL" id="MFC6670633.1"/>
    </source>
</evidence>
<evidence type="ECO:0000256" key="1">
    <source>
        <dbReference type="ARBA" id="ARBA00022505"/>
    </source>
</evidence>
<dbReference type="EMBL" id="JBHSWE010000001">
    <property type="protein sequence ID" value="MFC6670633.1"/>
    <property type="molecule type" value="Genomic_DNA"/>
</dbReference>
<sequence length="52" mass="5506">MHPPREGRVLVSGILADGQMLAAEVSAYSVSQLALREGQRVYALIKAVALLG</sequence>
<protein>
    <submittedName>
        <fullName evidence="4">TOBE domain-containing protein</fullName>
    </submittedName>
</protein>
<dbReference type="InterPro" id="IPR005116">
    <property type="entry name" value="Transp-assoc_OB_typ1"/>
</dbReference>
<dbReference type="Pfam" id="PF03459">
    <property type="entry name" value="TOBE"/>
    <property type="match status" value="1"/>
</dbReference>
<organism evidence="4 5">
    <name type="scientific">Marinobacterium aestuariivivens</name>
    <dbReference type="NCBI Taxonomy" id="1698799"/>
    <lineage>
        <taxon>Bacteria</taxon>
        <taxon>Pseudomonadati</taxon>
        <taxon>Pseudomonadota</taxon>
        <taxon>Gammaproteobacteria</taxon>
        <taxon>Oceanospirillales</taxon>
        <taxon>Oceanospirillaceae</taxon>
        <taxon>Marinobacterium</taxon>
    </lineage>
</organism>
<dbReference type="PROSITE" id="PS51866">
    <property type="entry name" value="MOP"/>
    <property type="match status" value="1"/>
</dbReference>
<keyword evidence="5" id="KW-1185">Reference proteome</keyword>
<dbReference type="RefSeq" id="WP_379913027.1">
    <property type="nucleotide sequence ID" value="NZ_JBHSWE010000001.1"/>
</dbReference>
<evidence type="ECO:0000313" key="5">
    <source>
        <dbReference type="Proteomes" id="UP001596422"/>
    </source>
</evidence>
<feature type="domain" description="Mop" evidence="3">
    <location>
        <begin position="1"/>
        <end position="52"/>
    </location>
</feature>
<dbReference type="Proteomes" id="UP001596422">
    <property type="component" value="Unassembled WGS sequence"/>
</dbReference>
<dbReference type="InterPro" id="IPR004606">
    <property type="entry name" value="Mop_domain"/>
</dbReference>
<name>A0ABW1ZZK1_9GAMM</name>
<evidence type="ECO:0000256" key="2">
    <source>
        <dbReference type="PROSITE-ProRule" id="PRU01213"/>
    </source>
</evidence>
<dbReference type="Gene3D" id="2.40.50.100">
    <property type="match status" value="1"/>
</dbReference>
<dbReference type="SUPFAM" id="SSF50331">
    <property type="entry name" value="MOP-like"/>
    <property type="match status" value="1"/>
</dbReference>
<comment type="caution">
    <text evidence="4">The sequence shown here is derived from an EMBL/GenBank/DDBJ whole genome shotgun (WGS) entry which is preliminary data.</text>
</comment>
<evidence type="ECO:0000259" key="3">
    <source>
        <dbReference type="PROSITE" id="PS51866"/>
    </source>
</evidence>
<dbReference type="InterPro" id="IPR008995">
    <property type="entry name" value="Mo/tungstate-bd_C_term_dom"/>
</dbReference>
<reference evidence="5" key="1">
    <citation type="journal article" date="2019" name="Int. J. Syst. Evol. Microbiol.">
        <title>The Global Catalogue of Microorganisms (GCM) 10K type strain sequencing project: providing services to taxonomists for standard genome sequencing and annotation.</title>
        <authorList>
            <consortium name="The Broad Institute Genomics Platform"/>
            <consortium name="The Broad Institute Genome Sequencing Center for Infectious Disease"/>
            <person name="Wu L."/>
            <person name="Ma J."/>
        </authorList>
    </citation>
    <scope>NUCLEOTIDE SEQUENCE [LARGE SCALE GENOMIC DNA]</scope>
    <source>
        <strain evidence="5">NBRC 111756</strain>
    </source>
</reference>
<gene>
    <name evidence="4" type="ORF">ACFQDL_11490</name>
</gene>
<accession>A0ABW1ZZK1</accession>